<evidence type="ECO:0000256" key="2">
    <source>
        <dbReference type="ARBA" id="ARBA00022448"/>
    </source>
</evidence>
<sequence>MDAAELSPAQCVLLTVHLACEANIKALHSFTPTRLDALDPELVLRILLTHLPEAVDPHEYTNYVEEVASRLYVNFERVDVEVNVAPVKDISDEQAQKRVKKLHLLEIAAPSFPSGAPNDLLTRFLCHRAYRIDAQTGLLSLVPALIEPFLDRNDYIRTWYISVVLPLLRLEIEYYPEVEALAISLADFEQVSGREGVDLLLRKAAEGDKSKNDATKSVRSSLGRDIKSLVGPWMYGHTERKQRRSERDSDLGNHKRNVENVAHRIRKIGLAGLTEDDKTGHDWEHLYRWMVKQSTDRFTLVADAIEEWDGPSDVDLGGFEHHGIQYLDEDLLRKLEAQYAQAAFASCYSAQTDSQETVRAAHGILARLAELLDFIPPPDLATSVDSLPRIERHATKLDESQTVADLTPDALLRPEHPLTTPRMETYMLLQMMVYSAYQFAGLGYPLSLVNVAKLHFYANAEEQLDVFRRIMHHLSKTGTRKDENQWISDRAKLLWLWNWGIESDPESPDEGSGTLGKIRRQDFEQEMLKVFVETSCYQLAIRIFVSGCAQSALASIPAERIILEQVMEAYDSASNGNRTRGGIKKANDIVSAFKPHFPDSVGFKQAAALIAATHALSFYSLTLQHGVPFQPVSIRVSHDPLSLISKLLEQNPRSYTKLDDLIDIARNLVSAGLACENEDDAGGRDANAQAERLARWRKDAERRVTFMAVEASLREDDFETAYSYIVSRLTPAGSDIQVSKEQQSERRKSTERGHTKRSSRTKTDMHDDDISWRAAFLAGRYRPSTDSPTLRRLEQRTELLSLALLLAPVSALTEILAAWRRCEDEMTVLERSQQQAEKEFDDRADKRLSGSSALPGNFTVSGEQPELILNQKRREMGRMGAATRGNDDTPLSMFDLTRSAAKMFSQNAFPLRGAAARSSGEQERSTSMQDSTGSLDRPNSPGGGEGQQRVRKRDYVANVAANSLASGLGWVLGATPASQQEQQSRQDR</sequence>
<name>A0AAI9EBI3_9PEZI</name>
<gene>
    <name evidence="7" type="ORF">LECACI_7A005212</name>
</gene>
<feature type="compositionally biased region" description="Basic and acidic residues" evidence="5">
    <location>
        <begin position="836"/>
        <end position="848"/>
    </location>
</feature>
<protein>
    <submittedName>
        <fullName evidence="7">Related to transport Sec39</fullName>
    </submittedName>
</protein>
<dbReference type="InterPro" id="IPR013244">
    <property type="entry name" value="Sec39_domain"/>
</dbReference>
<dbReference type="EMBL" id="CAVMBE010000032">
    <property type="protein sequence ID" value="CAK4029023.1"/>
    <property type="molecule type" value="Genomic_DNA"/>
</dbReference>
<dbReference type="Proteomes" id="UP001296104">
    <property type="component" value="Unassembled WGS sequence"/>
</dbReference>
<evidence type="ECO:0000256" key="1">
    <source>
        <dbReference type="ARBA" id="ARBA00004240"/>
    </source>
</evidence>
<feature type="compositionally biased region" description="Polar residues" evidence="5">
    <location>
        <begin position="976"/>
        <end position="988"/>
    </location>
</feature>
<evidence type="ECO:0000313" key="8">
    <source>
        <dbReference type="Proteomes" id="UP001296104"/>
    </source>
</evidence>
<keyword evidence="2" id="KW-0813">Transport</keyword>
<feature type="compositionally biased region" description="Polar residues" evidence="5">
    <location>
        <begin position="925"/>
        <end position="934"/>
    </location>
</feature>
<feature type="compositionally biased region" description="Polar residues" evidence="5">
    <location>
        <begin position="849"/>
        <end position="862"/>
    </location>
</feature>
<feature type="region of interest" description="Disordered" evidence="5">
    <location>
        <begin position="912"/>
        <end position="954"/>
    </location>
</feature>
<feature type="compositionally biased region" description="Basic and acidic residues" evidence="5">
    <location>
        <begin position="742"/>
        <end position="753"/>
    </location>
</feature>
<feature type="domain" description="Sec39" evidence="6">
    <location>
        <begin position="12"/>
        <end position="839"/>
    </location>
</feature>
<keyword evidence="8" id="KW-1185">Reference proteome</keyword>
<evidence type="ECO:0000256" key="4">
    <source>
        <dbReference type="ARBA" id="ARBA00022927"/>
    </source>
</evidence>
<comment type="caution">
    <text evidence="7">The sequence shown here is derived from an EMBL/GenBank/DDBJ whole genome shotgun (WGS) entry which is preliminary data.</text>
</comment>
<dbReference type="PANTHER" id="PTHR40787">
    <property type="entry name" value="SECRETED PROTEIN"/>
    <property type="match status" value="1"/>
</dbReference>
<keyword evidence="3" id="KW-0256">Endoplasmic reticulum</keyword>
<dbReference type="PANTHER" id="PTHR40787:SF3">
    <property type="entry name" value="PROTEIN TRANSPORT PROTEIN SEC39"/>
    <property type="match status" value="1"/>
</dbReference>
<dbReference type="GO" id="GO:0015031">
    <property type="term" value="P:protein transport"/>
    <property type="evidence" value="ECO:0007669"/>
    <property type="project" value="UniProtKB-KW"/>
</dbReference>
<dbReference type="AlphaFoldDB" id="A0AAI9EBI3"/>
<reference evidence="7" key="1">
    <citation type="submission" date="2023-11" db="EMBL/GenBank/DDBJ databases">
        <authorList>
            <person name="Alioto T."/>
            <person name="Alioto T."/>
            <person name="Gomez Garrido J."/>
        </authorList>
    </citation>
    <scope>NUCLEOTIDE SEQUENCE</scope>
</reference>
<feature type="region of interest" description="Disordered" evidence="5">
    <location>
        <begin position="968"/>
        <end position="988"/>
    </location>
</feature>
<organism evidence="7 8">
    <name type="scientific">Lecanosticta acicola</name>
    <dbReference type="NCBI Taxonomy" id="111012"/>
    <lineage>
        <taxon>Eukaryota</taxon>
        <taxon>Fungi</taxon>
        <taxon>Dikarya</taxon>
        <taxon>Ascomycota</taxon>
        <taxon>Pezizomycotina</taxon>
        <taxon>Dothideomycetes</taxon>
        <taxon>Dothideomycetidae</taxon>
        <taxon>Mycosphaerellales</taxon>
        <taxon>Mycosphaerellaceae</taxon>
        <taxon>Lecanosticta</taxon>
    </lineage>
</organism>
<evidence type="ECO:0000256" key="5">
    <source>
        <dbReference type="SAM" id="MobiDB-lite"/>
    </source>
</evidence>
<dbReference type="GO" id="GO:0006890">
    <property type="term" value="P:retrograde vesicle-mediated transport, Golgi to endoplasmic reticulum"/>
    <property type="evidence" value="ECO:0007669"/>
    <property type="project" value="InterPro"/>
</dbReference>
<feature type="region of interest" description="Disordered" evidence="5">
    <location>
        <begin position="833"/>
        <end position="866"/>
    </location>
</feature>
<feature type="region of interest" description="Disordered" evidence="5">
    <location>
        <begin position="735"/>
        <end position="765"/>
    </location>
</feature>
<accession>A0AAI9EBI3</accession>
<evidence type="ECO:0000259" key="6">
    <source>
        <dbReference type="Pfam" id="PF08314"/>
    </source>
</evidence>
<keyword evidence="4" id="KW-0653">Protein transport</keyword>
<comment type="subcellular location">
    <subcellularLocation>
        <location evidence="1">Endoplasmic reticulum</location>
    </subcellularLocation>
</comment>
<evidence type="ECO:0000256" key="3">
    <source>
        <dbReference type="ARBA" id="ARBA00022824"/>
    </source>
</evidence>
<dbReference type="Pfam" id="PF08314">
    <property type="entry name" value="Sec39"/>
    <property type="match status" value="1"/>
</dbReference>
<evidence type="ECO:0000313" key="7">
    <source>
        <dbReference type="EMBL" id="CAK4029023.1"/>
    </source>
</evidence>
<proteinExistence type="predicted"/>
<dbReference type="GO" id="GO:0005783">
    <property type="term" value="C:endoplasmic reticulum"/>
    <property type="evidence" value="ECO:0007669"/>
    <property type="project" value="UniProtKB-SubCell"/>
</dbReference>